<keyword evidence="3" id="KW-1185">Reference proteome</keyword>
<dbReference type="InterPro" id="IPR036291">
    <property type="entry name" value="NAD(P)-bd_dom_sf"/>
</dbReference>
<sequence>MKVGVIGTGNMGENHVKTYLSMRDHCKLVGIYDRDEEKTQRIAKKYKVKKFQSLPNLLESVDAVSIAVPTELHYDIGLLCVKHHVHMLMEKPITDTLENAEHLISEASQAGVKLQVGHIELFNPLIQILSQELKNEKIIGVDFHRMSPYDEKIKDVDVVKDLMIHDLYLVRELLQDEMIDFYTLGKIIENTPKYATVIAKSSKGVIAQLTASFKSQRKIRRISILTENALIEADILAGRIILSNHYITKTIAFDNEIQPLKLQLIDFIDCIKSDKNPSVSGVDGLIALQISQEISEAIYQH</sequence>
<name>A0A1I0AFT6_9BACI</name>
<dbReference type="Gene3D" id="3.40.50.720">
    <property type="entry name" value="NAD(P)-binding Rossmann-like Domain"/>
    <property type="match status" value="1"/>
</dbReference>
<reference evidence="3" key="1">
    <citation type="submission" date="2016-10" db="EMBL/GenBank/DDBJ databases">
        <authorList>
            <person name="Varghese N."/>
            <person name="Submissions S."/>
        </authorList>
    </citation>
    <scope>NUCLEOTIDE SEQUENCE [LARGE SCALE GENOMIC DNA]</scope>
    <source>
        <strain evidence="3">CGMCC 1.3566</strain>
    </source>
</reference>
<dbReference type="OrthoDB" id="9815825at2"/>
<dbReference type="InterPro" id="IPR051450">
    <property type="entry name" value="Gfo/Idh/MocA_Oxidoreductases"/>
</dbReference>
<dbReference type="STRING" id="237682.SAMN05421676_102142"/>
<evidence type="ECO:0000313" key="3">
    <source>
        <dbReference type="Proteomes" id="UP000199095"/>
    </source>
</evidence>
<dbReference type="PANTHER" id="PTHR43377">
    <property type="entry name" value="BILIVERDIN REDUCTASE A"/>
    <property type="match status" value="1"/>
</dbReference>
<dbReference type="AlphaFoldDB" id="A0A1I0AFT6"/>
<dbReference type="RefSeq" id="WP_093131888.1">
    <property type="nucleotide sequence ID" value="NZ_FOHJ01000002.1"/>
</dbReference>
<dbReference type="GO" id="GO:0000166">
    <property type="term" value="F:nucleotide binding"/>
    <property type="evidence" value="ECO:0007669"/>
    <property type="project" value="InterPro"/>
</dbReference>
<dbReference type="EMBL" id="FOHJ01000002">
    <property type="protein sequence ID" value="SES93124.1"/>
    <property type="molecule type" value="Genomic_DNA"/>
</dbReference>
<dbReference type="PANTHER" id="PTHR43377:SF1">
    <property type="entry name" value="BILIVERDIN REDUCTASE A"/>
    <property type="match status" value="1"/>
</dbReference>
<dbReference type="SUPFAM" id="SSF51735">
    <property type="entry name" value="NAD(P)-binding Rossmann-fold domains"/>
    <property type="match status" value="1"/>
</dbReference>
<dbReference type="Proteomes" id="UP000199095">
    <property type="component" value="Unassembled WGS sequence"/>
</dbReference>
<dbReference type="Gene3D" id="3.30.360.10">
    <property type="entry name" value="Dihydrodipicolinate Reductase, domain 2"/>
    <property type="match status" value="1"/>
</dbReference>
<gene>
    <name evidence="2" type="ORF">SAMN05421676_102142</name>
</gene>
<organism evidence="2 3">
    <name type="scientific">Salinibacillus kushneri</name>
    <dbReference type="NCBI Taxonomy" id="237682"/>
    <lineage>
        <taxon>Bacteria</taxon>
        <taxon>Bacillati</taxon>
        <taxon>Bacillota</taxon>
        <taxon>Bacilli</taxon>
        <taxon>Bacillales</taxon>
        <taxon>Bacillaceae</taxon>
        <taxon>Salinibacillus</taxon>
    </lineage>
</organism>
<feature type="domain" description="Gfo/Idh/MocA-like oxidoreductase N-terminal" evidence="1">
    <location>
        <begin position="1"/>
        <end position="118"/>
    </location>
</feature>
<dbReference type="SUPFAM" id="SSF55347">
    <property type="entry name" value="Glyceraldehyde-3-phosphate dehydrogenase-like, C-terminal domain"/>
    <property type="match status" value="1"/>
</dbReference>
<accession>A0A1I0AFT6</accession>
<protein>
    <submittedName>
        <fullName evidence="2">Predicted dehydrogenase</fullName>
    </submittedName>
</protein>
<evidence type="ECO:0000259" key="1">
    <source>
        <dbReference type="Pfam" id="PF01408"/>
    </source>
</evidence>
<dbReference type="InterPro" id="IPR000683">
    <property type="entry name" value="Gfo/Idh/MocA-like_OxRdtase_N"/>
</dbReference>
<dbReference type="Pfam" id="PF01408">
    <property type="entry name" value="GFO_IDH_MocA"/>
    <property type="match status" value="1"/>
</dbReference>
<evidence type="ECO:0000313" key="2">
    <source>
        <dbReference type="EMBL" id="SES93124.1"/>
    </source>
</evidence>
<proteinExistence type="predicted"/>